<gene>
    <name evidence="6" type="ORF">SAMN05192565_12942</name>
</gene>
<comment type="similarity">
    <text evidence="1 5">Belongs to the glutathione peroxidase family.</text>
</comment>
<name>A0A1I2WZ98_9HYPH</name>
<keyword evidence="3 5" id="KW-0560">Oxidoreductase</keyword>
<evidence type="ECO:0000313" key="6">
    <source>
        <dbReference type="EMBL" id="SFH06630.1"/>
    </source>
</evidence>
<keyword evidence="2 5" id="KW-0575">Peroxidase</keyword>
<evidence type="ECO:0000256" key="4">
    <source>
        <dbReference type="PIRSR" id="PIRSR000303-1"/>
    </source>
</evidence>
<dbReference type="InterPro" id="IPR036249">
    <property type="entry name" value="Thioredoxin-like_sf"/>
</dbReference>
<protein>
    <recommendedName>
        <fullName evidence="5">Glutathione peroxidase</fullName>
    </recommendedName>
</protein>
<reference evidence="7" key="1">
    <citation type="submission" date="2016-10" db="EMBL/GenBank/DDBJ databases">
        <authorList>
            <person name="Varghese N."/>
            <person name="Submissions S."/>
        </authorList>
    </citation>
    <scope>NUCLEOTIDE SEQUENCE [LARGE SCALE GENOMIC DNA]</scope>
    <source>
        <strain evidence="7">Gh-105</strain>
    </source>
</reference>
<dbReference type="InterPro" id="IPR000889">
    <property type="entry name" value="Glutathione_peroxidase"/>
</dbReference>
<dbReference type="PROSITE" id="PS00763">
    <property type="entry name" value="GLUTATHIONE_PEROXID_2"/>
    <property type="match status" value="1"/>
</dbReference>
<dbReference type="PANTHER" id="PTHR11592:SF78">
    <property type="entry name" value="GLUTATHIONE PEROXIDASE"/>
    <property type="match status" value="1"/>
</dbReference>
<dbReference type="PANTHER" id="PTHR11592">
    <property type="entry name" value="GLUTATHIONE PEROXIDASE"/>
    <property type="match status" value="1"/>
</dbReference>
<evidence type="ECO:0000256" key="2">
    <source>
        <dbReference type="ARBA" id="ARBA00022559"/>
    </source>
</evidence>
<sequence length="164" mass="17762">MTDLYSLAPRAADGTPHPLAQHRGDVLLIVNTASQCGFTGQYAGLEDLWRRYRAAGLVVLGFPCNQFGAQEPGDAAEIARFCHLTYDVTFPVLAKVAVNGPRADPVFDHLKRQKPGFLGLTGIKWNFTKFLVGRDGRVIARYAPKTKPADLDAAIAMALAEPAP</sequence>
<dbReference type="InterPro" id="IPR029760">
    <property type="entry name" value="GPX_CS"/>
</dbReference>
<dbReference type="RefSeq" id="WP_091974848.1">
    <property type="nucleotide sequence ID" value="NZ_FOPM01000029.1"/>
</dbReference>
<evidence type="ECO:0000256" key="5">
    <source>
        <dbReference type="RuleBase" id="RU000499"/>
    </source>
</evidence>
<evidence type="ECO:0000256" key="1">
    <source>
        <dbReference type="ARBA" id="ARBA00006926"/>
    </source>
</evidence>
<organism evidence="6 7">
    <name type="scientific">Methylobacterium gossipiicola</name>
    <dbReference type="NCBI Taxonomy" id="582675"/>
    <lineage>
        <taxon>Bacteria</taxon>
        <taxon>Pseudomonadati</taxon>
        <taxon>Pseudomonadota</taxon>
        <taxon>Alphaproteobacteria</taxon>
        <taxon>Hyphomicrobiales</taxon>
        <taxon>Methylobacteriaceae</taxon>
        <taxon>Methylobacterium</taxon>
    </lineage>
</organism>
<dbReference type="SUPFAM" id="SSF52833">
    <property type="entry name" value="Thioredoxin-like"/>
    <property type="match status" value="1"/>
</dbReference>
<dbReference type="PIRSF" id="PIRSF000303">
    <property type="entry name" value="Glutathion_perox"/>
    <property type="match status" value="1"/>
</dbReference>
<dbReference type="OrthoDB" id="9785502at2"/>
<dbReference type="AlphaFoldDB" id="A0A1I2WZ98"/>
<accession>A0A1I2WZ98</accession>
<dbReference type="FunFam" id="3.40.30.10:FF:000010">
    <property type="entry name" value="Glutathione peroxidase"/>
    <property type="match status" value="1"/>
</dbReference>
<dbReference type="Gene3D" id="3.40.30.10">
    <property type="entry name" value="Glutaredoxin"/>
    <property type="match status" value="1"/>
</dbReference>
<dbReference type="PRINTS" id="PR01011">
    <property type="entry name" value="GLUTPROXDASE"/>
</dbReference>
<feature type="active site" evidence="4">
    <location>
        <position position="36"/>
    </location>
</feature>
<evidence type="ECO:0000256" key="3">
    <source>
        <dbReference type="ARBA" id="ARBA00023002"/>
    </source>
</evidence>
<dbReference type="Pfam" id="PF00255">
    <property type="entry name" value="GSHPx"/>
    <property type="match status" value="1"/>
</dbReference>
<dbReference type="GO" id="GO:0004601">
    <property type="term" value="F:peroxidase activity"/>
    <property type="evidence" value="ECO:0007669"/>
    <property type="project" value="UniProtKB-KW"/>
</dbReference>
<dbReference type="CDD" id="cd00340">
    <property type="entry name" value="GSH_Peroxidase"/>
    <property type="match status" value="1"/>
</dbReference>
<keyword evidence="7" id="KW-1185">Reference proteome</keyword>
<proteinExistence type="inferred from homology"/>
<dbReference type="STRING" id="582675.SAMN05192565_12942"/>
<evidence type="ECO:0000313" key="7">
    <source>
        <dbReference type="Proteomes" id="UP000199229"/>
    </source>
</evidence>
<dbReference type="PROSITE" id="PS51355">
    <property type="entry name" value="GLUTATHIONE_PEROXID_3"/>
    <property type="match status" value="1"/>
</dbReference>
<dbReference type="EMBL" id="FOPM01000029">
    <property type="protein sequence ID" value="SFH06630.1"/>
    <property type="molecule type" value="Genomic_DNA"/>
</dbReference>
<dbReference type="GO" id="GO:0034599">
    <property type="term" value="P:cellular response to oxidative stress"/>
    <property type="evidence" value="ECO:0007669"/>
    <property type="project" value="TreeGrafter"/>
</dbReference>
<dbReference type="Proteomes" id="UP000199229">
    <property type="component" value="Unassembled WGS sequence"/>
</dbReference>